<dbReference type="PANTHER" id="PTHR12993">
    <property type="entry name" value="N-ACETYLGLUCOSAMINYL-PHOSPHATIDYLINOSITOL DE-N-ACETYLASE-RELATED"/>
    <property type="match status" value="1"/>
</dbReference>
<keyword evidence="1" id="KW-0862">Zinc</keyword>
<accession>A0ABW5FJN8</accession>
<organism evidence="2 3">
    <name type="scientific">Amycolatopsis pigmentata</name>
    <dbReference type="NCBI Taxonomy" id="450801"/>
    <lineage>
        <taxon>Bacteria</taxon>
        <taxon>Bacillati</taxon>
        <taxon>Actinomycetota</taxon>
        <taxon>Actinomycetes</taxon>
        <taxon>Pseudonocardiales</taxon>
        <taxon>Pseudonocardiaceae</taxon>
        <taxon>Amycolatopsis</taxon>
    </lineage>
</organism>
<dbReference type="EC" id="3.5.1.-" evidence="2"/>
<protein>
    <submittedName>
        <fullName evidence="2">PIG-L deacetylase family protein</fullName>
        <ecNumber evidence="2">3.5.1.-</ecNumber>
    </submittedName>
</protein>
<dbReference type="PANTHER" id="PTHR12993:SF30">
    <property type="entry name" value="N-ACETYL-ALPHA-D-GLUCOSAMINYL L-MALATE DEACETYLASE 1"/>
    <property type="match status" value="1"/>
</dbReference>
<dbReference type="GO" id="GO:0016787">
    <property type="term" value="F:hydrolase activity"/>
    <property type="evidence" value="ECO:0007669"/>
    <property type="project" value="UniProtKB-KW"/>
</dbReference>
<name>A0ABW5FJN8_9PSEU</name>
<dbReference type="Pfam" id="PF02585">
    <property type="entry name" value="PIG-L"/>
    <property type="match status" value="1"/>
</dbReference>
<sequence length="225" mass="24693">MKVLAVGAHPDDIELGCGGALLAHKRRGDEITLLVMTDGSAGPQDSRSRLREQEDAAAMLGARLLWGGYRDNTVPHGPEAIAVVEQAIATSAAEMVYTHAPGDTHQDHRATAAAVLSASRRATRVLLYESPTSNGFTPSFFVDIEGLVEAKQDLVRAHMSQVLKNGLVDLEALEAQARYHGFRARIRHAEAFECQRFLWEFSAVESLPSAEKEKSRYRDQKELSL</sequence>
<evidence type="ECO:0000313" key="2">
    <source>
        <dbReference type="EMBL" id="MFD2415193.1"/>
    </source>
</evidence>
<dbReference type="EMBL" id="JBHUKR010000004">
    <property type="protein sequence ID" value="MFD2415193.1"/>
    <property type="molecule type" value="Genomic_DNA"/>
</dbReference>
<dbReference type="Proteomes" id="UP001597417">
    <property type="component" value="Unassembled WGS sequence"/>
</dbReference>
<reference evidence="3" key="1">
    <citation type="journal article" date="2019" name="Int. J. Syst. Evol. Microbiol.">
        <title>The Global Catalogue of Microorganisms (GCM) 10K type strain sequencing project: providing services to taxonomists for standard genome sequencing and annotation.</title>
        <authorList>
            <consortium name="The Broad Institute Genomics Platform"/>
            <consortium name="The Broad Institute Genome Sequencing Center for Infectious Disease"/>
            <person name="Wu L."/>
            <person name="Ma J."/>
        </authorList>
    </citation>
    <scope>NUCLEOTIDE SEQUENCE [LARGE SCALE GENOMIC DNA]</scope>
    <source>
        <strain evidence="3">CGMCC 4.7645</strain>
    </source>
</reference>
<keyword evidence="2" id="KW-0378">Hydrolase</keyword>
<keyword evidence="3" id="KW-1185">Reference proteome</keyword>
<dbReference type="InterPro" id="IPR024078">
    <property type="entry name" value="LmbE-like_dom_sf"/>
</dbReference>
<evidence type="ECO:0000256" key="1">
    <source>
        <dbReference type="ARBA" id="ARBA00022833"/>
    </source>
</evidence>
<gene>
    <name evidence="2" type="ORF">ACFSXZ_02510</name>
</gene>
<dbReference type="Gene3D" id="3.40.50.10320">
    <property type="entry name" value="LmbE-like"/>
    <property type="match status" value="1"/>
</dbReference>
<proteinExistence type="predicted"/>
<dbReference type="InterPro" id="IPR003737">
    <property type="entry name" value="GlcNAc_PI_deacetylase-related"/>
</dbReference>
<evidence type="ECO:0000313" key="3">
    <source>
        <dbReference type="Proteomes" id="UP001597417"/>
    </source>
</evidence>
<comment type="caution">
    <text evidence="2">The sequence shown here is derived from an EMBL/GenBank/DDBJ whole genome shotgun (WGS) entry which is preliminary data.</text>
</comment>
<dbReference type="RefSeq" id="WP_378260774.1">
    <property type="nucleotide sequence ID" value="NZ_JBHUKR010000004.1"/>
</dbReference>
<dbReference type="SUPFAM" id="SSF102588">
    <property type="entry name" value="LmbE-like"/>
    <property type="match status" value="1"/>
</dbReference>